<accession>A0AC34RAI0</accession>
<organism evidence="1 2">
    <name type="scientific">Panagrolaimus sp. JU765</name>
    <dbReference type="NCBI Taxonomy" id="591449"/>
    <lineage>
        <taxon>Eukaryota</taxon>
        <taxon>Metazoa</taxon>
        <taxon>Ecdysozoa</taxon>
        <taxon>Nematoda</taxon>
        <taxon>Chromadorea</taxon>
        <taxon>Rhabditida</taxon>
        <taxon>Tylenchina</taxon>
        <taxon>Panagrolaimomorpha</taxon>
        <taxon>Panagrolaimoidea</taxon>
        <taxon>Panagrolaimidae</taxon>
        <taxon>Panagrolaimus</taxon>
    </lineage>
</organism>
<name>A0AC34RAI0_9BILA</name>
<sequence length="118" mass="13830">MKHTVTYYITLPINKVDSEMPTKFHFRNGLDVYLTTHYYWTPVDGKGKLRVRISTSSAFPLDVGAKIKIGEQITEYNDLKMHYGWEDIYSPIIDQNLFKNNELKVSIIVVLKQRPFVF</sequence>
<protein>
    <submittedName>
        <fullName evidence="2">Uncharacterized protein</fullName>
    </submittedName>
</protein>
<evidence type="ECO:0000313" key="2">
    <source>
        <dbReference type="WBParaSite" id="JU765_v2.g5076.t1"/>
    </source>
</evidence>
<evidence type="ECO:0000313" key="1">
    <source>
        <dbReference type="Proteomes" id="UP000887576"/>
    </source>
</evidence>
<reference evidence="2" key="1">
    <citation type="submission" date="2022-11" db="UniProtKB">
        <authorList>
            <consortium name="WormBaseParasite"/>
        </authorList>
    </citation>
    <scope>IDENTIFICATION</scope>
</reference>
<proteinExistence type="predicted"/>
<dbReference type="WBParaSite" id="JU765_v2.g5076.t1">
    <property type="protein sequence ID" value="JU765_v2.g5076.t1"/>
    <property type="gene ID" value="JU765_v2.g5076"/>
</dbReference>
<dbReference type="Proteomes" id="UP000887576">
    <property type="component" value="Unplaced"/>
</dbReference>